<dbReference type="GO" id="GO:0008168">
    <property type="term" value="F:methyltransferase activity"/>
    <property type="evidence" value="ECO:0007669"/>
    <property type="project" value="UniProtKB-KW"/>
</dbReference>
<evidence type="ECO:0000313" key="2">
    <source>
        <dbReference type="Proteomes" id="UP001597068"/>
    </source>
</evidence>
<keyword evidence="1" id="KW-0489">Methyltransferase</keyword>
<keyword evidence="2" id="KW-1185">Reference proteome</keyword>
<proteinExistence type="predicted"/>
<dbReference type="InterPro" id="IPR029063">
    <property type="entry name" value="SAM-dependent_MTases_sf"/>
</dbReference>
<dbReference type="RefSeq" id="WP_253647877.1">
    <property type="nucleotide sequence ID" value="NZ_BAAAMO010000002.1"/>
</dbReference>
<comment type="caution">
    <text evidence="1">The sequence shown here is derived from an EMBL/GenBank/DDBJ whole genome shotgun (WGS) entry which is preliminary data.</text>
</comment>
<sequence length="262" mass="28955">MDRAGRAADGHITRGTTNVGRLRRIDRWIAARPEIVDRLRAASSPLVVDLGYGDRPDTAVDLHRRLRDVVPHVATVGLEIDPDRVVDDRDGVRFARGGFELAGLSPHLVRAFNVLRQYDEDQVWPAWARMQAALAPGGQIVEGTCDEIGRRCAWVVLDAEAPRTLTLAWDPAHSERPSDVAERLPKALIHRNVAGTGIGDLLVAADRCWDAAAAYAPYGPRFRWARARDALAQNGVPCERPRRREHDNTLTVPWSVVAPAGR</sequence>
<dbReference type="EMBL" id="JBHTIL010000001">
    <property type="protein sequence ID" value="MFD0926129.1"/>
    <property type="molecule type" value="Genomic_DNA"/>
</dbReference>
<reference evidence="2" key="1">
    <citation type="journal article" date="2019" name="Int. J. Syst. Evol. Microbiol.">
        <title>The Global Catalogue of Microorganisms (GCM) 10K type strain sequencing project: providing services to taxonomists for standard genome sequencing and annotation.</title>
        <authorList>
            <consortium name="The Broad Institute Genomics Platform"/>
            <consortium name="The Broad Institute Genome Sequencing Center for Infectious Disease"/>
            <person name="Wu L."/>
            <person name="Ma J."/>
        </authorList>
    </citation>
    <scope>NUCLEOTIDE SEQUENCE [LARGE SCALE GENOMIC DNA]</scope>
    <source>
        <strain evidence="2">CCUG 50873</strain>
    </source>
</reference>
<gene>
    <name evidence="1" type="ORF">ACFQ04_10310</name>
</gene>
<dbReference type="SUPFAM" id="SSF53335">
    <property type="entry name" value="S-adenosyl-L-methionine-dependent methyltransferases"/>
    <property type="match status" value="1"/>
</dbReference>
<keyword evidence="1" id="KW-0808">Transferase</keyword>
<dbReference type="Proteomes" id="UP001597068">
    <property type="component" value="Unassembled WGS sequence"/>
</dbReference>
<dbReference type="GO" id="GO:0032259">
    <property type="term" value="P:methylation"/>
    <property type="evidence" value="ECO:0007669"/>
    <property type="project" value="UniProtKB-KW"/>
</dbReference>
<accession>A0ABW3GBP5</accession>
<evidence type="ECO:0000313" key="1">
    <source>
        <dbReference type="EMBL" id="MFD0926129.1"/>
    </source>
</evidence>
<organism evidence="1 2">
    <name type="scientific">Williamsia deligens</name>
    <dbReference type="NCBI Taxonomy" id="321325"/>
    <lineage>
        <taxon>Bacteria</taxon>
        <taxon>Bacillati</taxon>
        <taxon>Actinomycetota</taxon>
        <taxon>Actinomycetes</taxon>
        <taxon>Mycobacteriales</taxon>
        <taxon>Nocardiaceae</taxon>
        <taxon>Williamsia</taxon>
    </lineage>
</organism>
<name>A0ABW3GBP5_9NOCA</name>
<protein>
    <submittedName>
        <fullName evidence="1">Class I SAM-dependent methyltransferase</fullName>
    </submittedName>
</protein>